<dbReference type="Pfam" id="PF01725">
    <property type="entry name" value="Ham1p_like"/>
    <property type="match status" value="1"/>
</dbReference>
<evidence type="ECO:0000313" key="3">
    <source>
        <dbReference type="EMBL" id="KAJ5089583.1"/>
    </source>
</evidence>
<sequence>MTLVVARHLLTMKTCTFVTGNPNKVIEVSAILGESIPIEPLALDIPEIQGTLEEIARDKCRRAARVVDGPVIVEDSALEFNSMNKLPGPYIKYFLESLGNDGLYKLLYSYTDKSAQAVCTFAFTTGPAMDPIIFQGKLEVCKKNKPEVSKCSYIQIGSFRAILYLQGGHPCLNKLSHRYKALVKFQEWLRSQDTSKLENSS</sequence>
<keyword evidence="2" id="KW-0378">Hydrolase</keyword>
<protein>
    <recommendedName>
        <fullName evidence="5">Inosine triphosphate pyrophosphatase</fullName>
    </recommendedName>
</protein>
<dbReference type="InterPro" id="IPR029001">
    <property type="entry name" value="ITPase-like_fam"/>
</dbReference>
<accession>A0A9W9EX17</accession>
<comment type="similarity">
    <text evidence="1">Belongs to the HAM1 NTPase family.</text>
</comment>
<proteinExistence type="inferred from homology"/>
<evidence type="ECO:0000256" key="2">
    <source>
        <dbReference type="ARBA" id="ARBA00022801"/>
    </source>
</evidence>
<evidence type="ECO:0000256" key="1">
    <source>
        <dbReference type="ARBA" id="ARBA00008023"/>
    </source>
</evidence>
<dbReference type="GO" id="GO:0009143">
    <property type="term" value="P:nucleoside triphosphate catabolic process"/>
    <property type="evidence" value="ECO:0007669"/>
    <property type="project" value="InterPro"/>
</dbReference>
<dbReference type="GO" id="GO:0047429">
    <property type="term" value="F:nucleoside triphosphate diphosphatase activity"/>
    <property type="evidence" value="ECO:0007669"/>
    <property type="project" value="InterPro"/>
</dbReference>
<reference evidence="3" key="2">
    <citation type="journal article" date="2023" name="IMA Fungus">
        <title>Comparative genomic study of the Penicillium genus elucidates a diverse pangenome and 15 lateral gene transfer events.</title>
        <authorList>
            <person name="Petersen C."/>
            <person name="Sorensen T."/>
            <person name="Nielsen M.R."/>
            <person name="Sondergaard T.E."/>
            <person name="Sorensen J.L."/>
            <person name="Fitzpatrick D.A."/>
            <person name="Frisvad J.C."/>
            <person name="Nielsen K.L."/>
        </authorList>
    </citation>
    <scope>NUCLEOTIDE SEQUENCE</scope>
    <source>
        <strain evidence="3">IBT 30761</strain>
    </source>
</reference>
<gene>
    <name evidence="3" type="ORF">N7532_008267</name>
</gene>
<name>A0A9W9EX17_9EURO</name>
<dbReference type="RefSeq" id="XP_056471565.1">
    <property type="nucleotide sequence ID" value="XM_056620759.1"/>
</dbReference>
<dbReference type="SUPFAM" id="SSF52972">
    <property type="entry name" value="ITPase-like"/>
    <property type="match status" value="1"/>
</dbReference>
<dbReference type="Gene3D" id="3.90.950.10">
    <property type="match status" value="1"/>
</dbReference>
<dbReference type="AlphaFoldDB" id="A0A9W9EX17"/>
<dbReference type="PANTHER" id="PTHR11067:SF9">
    <property type="entry name" value="INOSINE TRIPHOSPHATE PYROPHOSPHATASE"/>
    <property type="match status" value="1"/>
</dbReference>
<dbReference type="GeneID" id="81359738"/>
<evidence type="ECO:0000313" key="4">
    <source>
        <dbReference type="Proteomes" id="UP001149074"/>
    </source>
</evidence>
<comment type="caution">
    <text evidence="3">The sequence shown here is derived from an EMBL/GenBank/DDBJ whole genome shotgun (WGS) entry which is preliminary data.</text>
</comment>
<dbReference type="Proteomes" id="UP001149074">
    <property type="component" value="Unassembled WGS sequence"/>
</dbReference>
<evidence type="ECO:0008006" key="5">
    <source>
        <dbReference type="Google" id="ProtNLM"/>
    </source>
</evidence>
<keyword evidence="4" id="KW-1185">Reference proteome</keyword>
<dbReference type="OrthoDB" id="6288734at2759"/>
<dbReference type="PANTHER" id="PTHR11067">
    <property type="entry name" value="INOSINE TRIPHOSPHATE PYROPHOSPHATASE/HAM1 PROTEIN"/>
    <property type="match status" value="1"/>
</dbReference>
<dbReference type="GO" id="GO:0005737">
    <property type="term" value="C:cytoplasm"/>
    <property type="evidence" value="ECO:0007669"/>
    <property type="project" value="TreeGrafter"/>
</dbReference>
<reference evidence="3" key="1">
    <citation type="submission" date="2022-11" db="EMBL/GenBank/DDBJ databases">
        <authorList>
            <person name="Petersen C."/>
        </authorList>
    </citation>
    <scope>NUCLEOTIDE SEQUENCE</scope>
    <source>
        <strain evidence="3">IBT 30761</strain>
    </source>
</reference>
<organism evidence="3 4">
    <name type="scientific">Penicillium argentinense</name>
    <dbReference type="NCBI Taxonomy" id="1131581"/>
    <lineage>
        <taxon>Eukaryota</taxon>
        <taxon>Fungi</taxon>
        <taxon>Dikarya</taxon>
        <taxon>Ascomycota</taxon>
        <taxon>Pezizomycotina</taxon>
        <taxon>Eurotiomycetes</taxon>
        <taxon>Eurotiomycetidae</taxon>
        <taxon>Eurotiales</taxon>
        <taxon>Aspergillaceae</taxon>
        <taxon>Penicillium</taxon>
    </lineage>
</organism>
<dbReference type="CDD" id="cd00985">
    <property type="entry name" value="Maf_Ham1"/>
    <property type="match status" value="1"/>
</dbReference>
<dbReference type="InterPro" id="IPR002637">
    <property type="entry name" value="RdgB/HAM1"/>
</dbReference>
<dbReference type="EMBL" id="JAPQKI010000009">
    <property type="protein sequence ID" value="KAJ5089583.1"/>
    <property type="molecule type" value="Genomic_DNA"/>
</dbReference>